<keyword evidence="5" id="KW-1185">Reference proteome</keyword>
<keyword evidence="1" id="KW-0863">Zinc-finger</keyword>
<comment type="caution">
    <text evidence="4">The sequence shown here is derived from an EMBL/GenBank/DDBJ whole genome shotgun (WGS) entry which is preliminary data.</text>
</comment>
<feature type="compositionally biased region" description="Basic residues" evidence="2">
    <location>
        <begin position="215"/>
        <end position="244"/>
    </location>
</feature>
<dbReference type="Pfam" id="PF00098">
    <property type="entry name" value="zf-CCHC"/>
    <property type="match status" value="1"/>
</dbReference>
<accession>A0ABD2YBZ7</accession>
<sequence>MAANNTSTLSLRSILEKDKLNGTNFLDWFRGLRIVLKQERKLYVLDNPIPEQPAANAPRAERDAYSKHSNDSVDVGCFMLVTMSPDLQKDLEHLEAFEMVNHLKEMFQQQARQERFDTTKALHSCKMAEGAPVSPHVLKMKGHIDHLERLGFPISQELATDLILNSLPESYSQFVMNFNMNNMEKSVSELHLMLKTAEHNIKKMPGQVLMVHKGKGMKTKGRSNKAYKKKPYTQNKPKNHNKPKPPKEGVCHFCNEPGHWKRNCKLYLEDLKKKKSSETTTSGSEKK</sequence>
<dbReference type="EMBL" id="JBJUIK010000015">
    <property type="protein sequence ID" value="KAL3503088.1"/>
    <property type="molecule type" value="Genomic_DNA"/>
</dbReference>
<dbReference type="InterPro" id="IPR036875">
    <property type="entry name" value="Znf_CCHC_sf"/>
</dbReference>
<proteinExistence type="predicted"/>
<evidence type="ECO:0000256" key="1">
    <source>
        <dbReference type="PROSITE-ProRule" id="PRU00047"/>
    </source>
</evidence>
<dbReference type="PANTHER" id="PTHR47481">
    <property type="match status" value="1"/>
</dbReference>
<dbReference type="PROSITE" id="PS50158">
    <property type="entry name" value="ZF_CCHC"/>
    <property type="match status" value="1"/>
</dbReference>
<dbReference type="Gene3D" id="4.10.60.10">
    <property type="entry name" value="Zinc finger, CCHC-type"/>
    <property type="match status" value="1"/>
</dbReference>
<evidence type="ECO:0000256" key="2">
    <source>
        <dbReference type="SAM" id="MobiDB-lite"/>
    </source>
</evidence>
<dbReference type="Proteomes" id="UP001630127">
    <property type="component" value="Unassembled WGS sequence"/>
</dbReference>
<evidence type="ECO:0000259" key="3">
    <source>
        <dbReference type="PROSITE" id="PS50158"/>
    </source>
</evidence>
<evidence type="ECO:0000313" key="5">
    <source>
        <dbReference type="Proteomes" id="UP001630127"/>
    </source>
</evidence>
<keyword evidence="1" id="KW-0862">Zinc</keyword>
<protein>
    <recommendedName>
        <fullName evidence="3">CCHC-type domain-containing protein</fullName>
    </recommendedName>
</protein>
<dbReference type="AlphaFoldDB" id="A0ABD2YBZ7"/>
<dbReference type="InterPro" id="IPR001878">
    <property type="entry name" value="Znf_CCHC"/>
</dbReference>
<feature type="region of interest" description="Disordered" evidence="2">
    <location>
        <begin position="215"/>
        <end position="251"/>
    </location>
</feature>
<name>A0ABD2YBZ7_9GENT</name>
<feature type="domain" description="CCHC-type" evidence="3">
    <location>
        <begin position="251"/>
        <end position="265"/>
    </location>
</feature>
<dbReference type="GO" id="GO:0008270">
    <property type="term" value="F:zinc ion binding"/>
    <property type="evidence" value="ECO:0007669"/>
    <property type="project" value="UniProtKB-KW"/>
</dbReference>
<keyword evidence="1" id="KW-0479">Metal-binding</keyword>
<dbReference type="Pfam" id="PF14223">
    <property type="entry name" value="Retrotran_gag_2"/>
    <property type="match status" value="1"/>
</dbReference>
<dbReference type="PANTHER" id="PTHR47481:SF7">
    <property type="entry name" value="CCHC-TYPE DOMAIN-CONTAINING PROTEIN"/>
    <property type="match status" value="1"/>
</dbReference>
<evidence type="ECO:0000313" key="4">
    <source>
        <dbReference type="EMBL" id="KAL3503088.1"/>
    </source>
</evidence>
<reference evidence="4 5" key="1">
    <citation type="submission" date="2024-11" db="EMBL/GenBank/DDBJ databases">
        <title>A near-complete genome assembly of Cinchona calisaya.</title>
        <authorList>
            <person name="Lian D.C."/>
            <person name="Zhao X.W."/>
            <person name="Wei L."/>
        </authorList>
    </citation>
    <scope>NUCLEOTIDE SEQUENCE [LARGE SCALE GENOMIC DNA]</scope>
    <source>
        <tissue evidence="4">Nenye</tissue>
    </source>
</reference>
<dbReference type="SUPFAM" id="SSF57756">
    <property type="entry name" value="Retrovirus zinc finger-like domains"/>
    <property type="match status" value="1"/>
</dbReference>
<dbReference type="SMART" id="SM00343">
    <property type="entry name" value="ZnF_C2HC"/>
    <property type="match status" value="1"/>
</dbReference>
<gene>
    <name evidence="4" type="ORF">ACH5RR_037537</name>
</gene>
<organism evidence="4 5">
    <name type="scientific">Cinchona calisaya</name>
    <dbReference type="NCBI Taxonomy" id="153742"/>
    <lineage>
        <taxon>Eukaryota</taxon>
        <taxon>Viridiplantae</taxon>
        <taxon>Streptophyta</taxon>
        <taxon>Embryophyta</taxon>
        <taxon>Tracheophyta</taxon>
        <taxon>Spermatophyta</taxon>
        <taxon>Magnoliopsida</taxon>
        <taxon>eudicotyledons</taxon>
        <taxon>Gunneridae</taxon>
        <taxon>Pentapetalae</taxon>
        <taxon>asterids</taxon>
        <taxon>lamiids</taxon>
        <taxon>Gentianales</taxon>
        <taxon>Rubiaceae</taxon>
        <taxon>Cinchonoideae</taxon>
        <taxon>Cinchoneae</taxon>
        <taxon>Cinchona</taxon>
    </lineage>
</organism>